<gene>
    <name evidence="2" type="ORF">BT63DRAFT_420005</name>
</gene>
<accession>A0A6A6USI4</accession>
<dbReference type="Proteomes" id="UP000799302">
    <property type="component" value="Unassembled WGS sequence"/>
</dbReference>
<protein>
    <recommendedName>
        <fullName evidence="4">Developmental regulatory protein wetA</fullName>
    </recommendedName>
</protein>
<organism evidence="2 3">
    <name type="scientific">Microthyrium microscopicum</name>
    <dbReference type="NCBI Taxonomy" id="703497"/>
    <lineage>
        <taxon>Eukaryota</taxon>
        <taxon>Fungi</taxon>
        <taxon>Dikarya</taxon>
        <taxon>Ascomycota</taxon>
        <taxon>Pezizomycotina</taxon>
        <taxon>Dothideomycetes</taxon>
        <taxon>Dothideomycetes incertae sedis</taxon>
        <taxon>Microthyriales</taxon>
        <taxon>Microthyriaceae</taxon>
        <taxon>Microthyrium</taxon>
    </lineage>
</organism>
<feature type="region of interest" description="Disordered" evidence="1">
    <location>
        <begin position="132"/>
        <end position="206"/>
    </location>
</feature>
<feature type="compositionally biased region" description="Low complexity" evidence="1">
    <location>
        <begin position="152"/>
        <end position="163"/>
    </location>
</feature>
<reference evidence="2" key="1">
    <citation type="journal article" date="2020" name="Stud. Mycol.">
        <title>101 Dothideomycetes genomes: a test case for predicting lifestyles and emergence of pathogens.</title>
        <authorList>
            <person name="Haridas S."/>
            <person name="Albert R."/>
            <person name="Binder M."/>
            <person name="Bloem J."/>
            <person name="Labutti K."/>
            <person name="Salamov A."/>
            <person name="Andreopoulos B."/>
            <person name="Baker S."/>
            <person name="Barry K."/>
            <person name="Bills G."/>
            <person name="Bluhm B."/>
            <person name="Cannon C."/>
            <person name="Castanera R."/>
            <person name="Culley D."/>
            <person name="Daum C."/>
            <person name="Ezra D."/>
            <person name="Gonzalez J."/>
            <person name="Henrissat B."/>
            <person name="Kuo A."/>
            <person name="Liang C."/>
            <person name="Lipzen A."/>
            <person name="Lutzoni F."/>
            <person name="Magnuson J."/>
            <person name="Mondo S."/>
            <person name="Nolan M."/>
            <person name="Ohm R."/>
            <person name="Pangilinan J."/>
            <person name="Park H.-J."/>
            <person name="Ramirez L."/>
            <person name="Alfaro M."/>
            <person name="Sun H."/>
            <person name="Tritt A."/>
            <person name="Yoshinaga Y."/>
            <person name="Zwiers L.-H."/>
            <person name="Turgeon B."/>
            <person name="Goodwin S."/>
            <person name="Spatafora J."/>
            <person name="Crous P."/>
            <person name="Grigoriev I."/>
        </authorList>
    </citation>
    <scope>NUCLEOTIDE SEQUENCE</scope>
    <source>
        <strain evidence="2">CBS 115976</strain>
    </source>
</reference>
<dbReference type="EMBL" id="MU004230">
    <property type="protein sequence ID" value="KAF2674720.1"/>
    <property type="molecule type" value="Genomic_DNA"/>
</dbReference>
<dbReference type="OrthoDB" id="2575228at2759"/>
<feature type="compositionally biased region" description="Polar residues" evidence="1">
    <location>
        <begin position="174"/>
        <end position="188"/>
    </location>
</feature>
<keyword evidence="3" id="KW-1185">Reference proteome</keyword>
<feature type="region of interest" description="Disordered" evidence="1">
    <location>
        <begin position="460"/>
        <end position="537"/>
    </location>
</feature>
<feature type="region of interest" description="Disordered" evidence="1">
    <location>
        <begin position="41"/>
        <end position="63"/>
    </location>
</feature>
<dbReference type="AlphaFoldDB" id="A0A6A6USI4"/>
<proteinExistence type="predicted"/>
<evidence type="ECO:0000256" key="1">
    <source>
        <dbReference type="SAM" id="MobiDB-lite"/>
    </source>
</evidence>
<sequence>MAFFPQPLPLRPFQKALTLDENFDDIFNDFINSESIDIPLTNDAHSGNTPHHLNKPEPTKPNQHLADTSIILSNNVFDDAAIESKLWKALQHFADEDNEAALSSPSKAFRPNERPPVAEADVHSLAPYQPDLSEISSHAPLDDFLPSPPQSPHTSPSLPLSHQFGSLAIRRRNQTPPSKTTSRIQKSPRTPGYSPKMKTQSNRSAEWGRRMAGTDPMHMNFQHMGGDQMISPPSSASYKQEQFSDALELDSTRQQLVSPLPTGYGGHPNTPVSMPFFDERSTSGSSLSSNEASNYAVSAMPSGMLNSSTSPQIARLMTAESGFQADDEWWSTDSSAEIPQNGPHNMADKSGLGILGLSNSNPACLPMAQPIGPSHQASRPMPIGSRPTPNTIAPASLMVNGSDRAPPSAYSASASSSALPYCAPLPIYEPARWPTQLHNGSPYAPYPNNRLAQQQFPRAMLRQQSRSPQPMHRRNKSTSQLRRRSQGAPAKSPRHASMGFVNFTPSDSAKILTGVAPSGSSKTKARREKEAADKRRKQLEVATKAVERAGGDVTMFVRETLMAGAMEGV</sequence>
<name>A0A6A6USI4_9PEZI</name>
<evidence type="ECO:0008006" key="4">
    <source>
        <dbReference type="Google" id="ProtNLM"/>
    </source>
</evidence>
<evidence type="ECO:0000313" key="2">
    <source>
        <dbReference type="EMBL" id="KAF2674720.1"/>
    </source>
</evidence>
<feature type="compositionally biased region" description="Basic residues" evidence="1">
    <location>
        <begin position="471"/>
        <end position="485"/>
    </location>
</feature>
<evidence type="ECO:0000313" key="3">
    <source>
        <dbReference type="Proteomes" id="UP000799302"/>
    </source>
</evidence>